<dbReference type="Proteomes" id="UP000239406">
    <property type="component" value="Unassembled WGS sequence"/>
</dbReference>
<accession>A0A2S5T252</accession>
<evidence type="ECO:0000313" key="2">
    <source>
        <dbReference type="EMBL" id="PPE68999.1"/>
    </source>
</evidence>
<name>A0A2S5T252_9BURK</name>
<gene>
    <name evidence="2" type="ORF">C1702_14120</name>
</gene>
<dbReference type="AlphaFoldDB" id="A0A2S5T252"/>
<feature type="region of interest" description="Disordered" evidence="1">
    <location>
        <begin position="1"/>
        <end position="23"/>
    </location>
</feature>
<evidence type="ECO:0000313" key="3">
    <source>
        <dbReference type="Proteomes" id="UP000239406"/>
    </source>
</evidence>
<dbReference type="Pfam" id="PF05597">
    <property type="entry name" value="Phasin"/>
    <property type="match status" value="1"/>
</dbReference>
<proteinExistence type="predicted"/>
<dbReference type="PANTHER" id="PTHR38664:SF1">
    <property type="entry name" value="SLR0058 PROTEIN"/>
    <property type="match status" value="1"/>
</dbReference>
<dbReference type="InterPro" id="IPR008769">
    <property type="entry name" value="PhaF_PhaI"/>
</dbReference>
<protein>
    <submittedName>
        <fullName evidence="2">Poly(Hydroxyalkanoate) granule-associated protein</fullName>
    </submittedName>
</protein>
<sequence>MVTKQQRTAGRRSSAADAPGAEFTGTIRDSAQQIWLAGLGAFSKAQEEGSKVFETLVKEGVTLQRKTQAAAEDKLAGVTRRMSEMAGDWPGKAAPPWNQLESLFEQRVAKALHKLGLPSREELDALGARIEALTQTVQRLQDTLEQQAPAAPAAARRRRTRKTGGE</sequence>
<dbReference type="NCBIfam" id="TIGR01837">
    <property type="entry name" value="PHA_granule_1"/>
    <property type="match status" value="1"/>
</dbReference>
<keyword evidence="3" id="KW-1185">Reference proteome</keyword>
<feature type="region of interest" description="Disordered" evidence="1">
    <location>
        <begin position="143"/>
        <end position="166"/>
    </location>
</feature>
<dbReference type="RefSeq" id="WP_104358360.1">
    <property type="nucleotide sequence ID" value="NZ_CALFFA010000066.1"/>
</dbReference>
<comment type="caution">
    <text evidence="2">The sequence shown here is derived from an EMBL/GenBank/DDBJ whole genome shotgun (WGS) entry which is preliminary data.</text>
</comment>
<feature type="compositionally biased region" description="Basic residues" evidence="1">
    <location>
        <begin position="155"/>
        <end position="166"/>
    </location>
</feature>
<evidence type="ECO:0000256" key="1">
    <source>
        <dbReference type="SAM" id="MobiDB-lite"/>
    </source>
</evidence>
<dbReference type="PANTHER" id="PTHR38664">
    <property type="entry name" value="SLR0058 PROTEIN"/>
    <property type="match status" value="1"/>
</dbReference>
<reference evidence="2 3" key="1">
    <citation type="submission" date="2018-02" db="EMBL/GenBank/DDBJ databases">
        <title>Reclassifiation of [Polyangium] brachysporum DSM 7029 as Guopingzhaonella breviflexa gen. nov., sp. nov., a member of the family Comamonadaceae.</title>
        <authorList>
            <person name="Tang B."/>
        </authorList>
    </citation>
    <scope>NUCLEOTIDE SEQUENCE [LARGE SCALE GENOMIC DNA]</scope>
    <source>
        <strain evidence="2 3">DSM 15344</strain>
    </source>
</reference>
<organism evidence="2 3">
    <name type="scientific">Caldimonas thermodepolymerans</name>
    <dbReference type="NCBI Taxonomy" id="215580"/>
    <lineage>
        <taxon>Bacteria</taxon>
        <taxon>Pseudomonadati</taxon>
        <taxon>Pseudomonadota</taxon>
        <taxon>Betaproteobacteria</taxon>
        <taxon>Burkholderiales</taxon>
        <taxon>Sphaerotilaceae</taxon>
        <taxon>Caldimonas</taxon>
    </lineage>
</organism>
<dbReference type="EMBL" id="PSNY01000016">
    <property type="protein sequence ID" value="PPE68999.1"/>
    <property type="molecule type" value="Genomic_DNA"/>
</dbReference>